<comment type="catalytic activity">
    <reaction evidence="5 7">
        <text>AMP + ATP = 2 ADP</text>
        <dbReference type="Rhea" id="RHEA:12973"/>
        <dbReference type="ChEBI" id="CHEBI:30616"/>
        <dbReference type="ChEBI" id="CHEBI:456215"/>
        <dbReference type="ChEBI" id="CHEBI:456216"/>
        <dbReference type="EC" id="2.7.4.3"/>
    </reaction>
</comment>
<keyword evidence="1 5" id="KW-0808">Transferase</keyword>
<evidence type="ECO:0000256" key="5">
    <source>
        <dbReference type="HAMAP-Rule" id="MF_00235"/>
    </source>
</evidence>
<dbReference type="NCBIfam" id="NF011100">
    <property type="entry name" value="PRK14527.1"/>
    <property type="match status" value="1"/>
</dbReference>
<proteinExistence type="inferred from homology"/>
<protein>
    <recommendedName>
        <fullName evidence="5 7">Adenylate kinase</fullName>
        <shortName evidence="5">AK</shortName>
        <ecNumber evidence="5 7">2.7.4.3</ecNumber>
    </recommendedName>
    <alternativeName>
        <fullName evidence="5">ATP-AMP transphosphorylase</fullName>
    </alternativeName>
    <alternativeName>
        <fullName evidence="5">ATP:AMP phosphotransferase</fullName>
    </alternativeName>
    <alternativeName>
        <fullName evidence="5">Adenylate monophosphate kinase</fullName>
    </alternativeName>
</protein>
<evidence type="ECO:0000256" key="2">
    <source>
        <dbReference type="ARBA" id="ARBA00022727"/>
    </source>
</evidence>
<comment type="function">
    <text evidence="5">Catalyzes the reversible transfer of the terminal phosphate group between ATP and AMP. Plays an important role in cellular energy homeostasis and in adenine nucleotide metabolism.</text>
</comment>
<comment type="caution">
    <text evidence="5">Lacks conserved residue(s) required for the propagation of feature annotation.</text>
</comment>
<comment type="similarity">
    <text evidence="5 6">Belongs to the adenylate kinase family.</text>
</comment>
<dbReference type="GO" id="GO:0004017">
    <property type="term" value="F:AMP kinase activity"/>
    <property type="evidence" value="ECO:0007669"/>
    <property type="project" value="UniProtKB-UniRule"/>
</dbReference>
<evidence type="ECO:0000256" key="3">
    <source>
        <dbReference type="ARBA" id="ARBA00022741"/>
    </source>
</evidence>
<dbReference type="NCBIfam" id="TIGR01351">
    <property type="entry name" value="adk"/>
    <property type="match status" value="1"/>
</dbReference>
<sequence>MRLVLLGPPGCGKGTQAKRLQGIFGIVQLSTGDMLRAEAASGSDIGLEAAALMHAGQLVPDAMIIALIKARVDQPDCQKGFILDGFPRTLAQAEALDAMLAERHLDIDGVLAIEVDDEDIVTRIAGRFSCSRCGALYHDVFHRPKQDGLCDVCGATEFTRRPDDTAETVRKRLQAYHAQTVPIIEYYGRKGLVRSVDGFGAIAEITEKLTVAIREGTRVD</sequence>
<evidence type="ECO:0000256" key="1">
    <source>
        <dbReference type="ARBA" id="ARBA00022679"/>
    </source>
</evidence>
<keyword evidence="5" id="KW-0479">Metal-binding</keyword>
<keyword evidence="5 7" id="KW-0067">ATP-binding</keyword>
<dbReference type="HAMAP" id="MF_00235">
    <property type="entry name" value="Adenylate_kinase_Adk"/>
    <property type="match status" value="1"/>
</dbReference>
<feature type="binding site" evidence="5">
    <location>
        <position position="133"/>
    </location>
    <ligand>
        <name>Zn(2+)</name>
        <dbReference type="ChEBI" id="CHEBI:29105"/>
        <note>structural</note>
    </ligand>
</feature>
<dbReference type="AlphaFoldDB" id="A0A564WE03"/>
<keyword evidence="10" id="KW-1185">Reference proteome</keyword>
<dbReference type="NCBIfam" id="NF001381">
    <property type="entry name" value="PRK00279.1-3"/>
    <property type="match status" value="1"/>
</dbReference>
<comment type="domain">
    <text evidence="5">Consists of three domains, a large central CORE domain and two small peripheral domains, NMPbind and LID, which undergo movements during catalysis. The LID domain closes over the site of phosphoryl transfer upon ATP binding. Assembling and dissambling the active center during each catalytic cycle provides an effective means to prevent ATP hydrolysis. Some bacteria have evolved a zinc-coordinating structure that stabilizes the LID domain.</text>
</comment>
<feature type="binding site" evidence="5">
    <location>
        <position position="150"/>
    </location>
    <ligand>
        <name>Zn(2+)</name>
        <dbReference type="ChEBI" id="CHEBI:29105"/>
        <note>structural</note>
    </ligand>
</feature>
<dbReference type="GO" id="GO:0044209">
    <property type="term" value="P:AMP salvage"/>
    <property type="evidence" value="ECO:0007669"/>
    <property type="project" value="UniProtKB-UniRule"/>
</dbReference>
<feature type="binding site" evidence="5">
    <location>
        <begin position="85"/>
        <end position="88"/>
    </location>
    <ligand>
        <name>AMP</name>
        <dbReference type="ChEBI" id="CHEBI:456215"/>
    </ligand>
</feature>
<dbReference type="EMBL" id="UXAT02000020">
    <property type="protein sequence ID" value="VUX46700.1"/>
    <property type="molecule type" value="Genomic_DNA"/>
</dbReference>
<dbReference type="Gene3D" id="3.40.50.300">
    <property type="entry name" value="P-loop containing nucleotide triphosphate hydrolases"/>
    <property type="match status" value="1"/>
</dbReference>
<keyword evidence="3 5" id="KW-0547">Nucleotide-binding</keyword>
<dbReference type="InterPro" id="IPR027417">
    <property type="entry name" value="P-loop_NTPase"/>
</dbReference>
<evidence type="ECO:0000256" key="7">
    <source>
        <dbReference type="RuleBase" id="RU003331"/>
    </source>
</evidence>
<feature type="binding site" evidence="5">
    <location>
        <position position="127"/>
    </location>
    <ligand>
        <name>ATP</name>
        <dbReference type="ChEBI" id="CHEBI:30616"/>
    </ligand>
</feature>
<reference evidence="9" key="1">
    <citation type="submission" date="2018-11" db="EMBL/GenBank/DDBJ databases">
        <authorList>
            <person name="Onetto C."/>
        </authorList>
    </citation>
    <scope>NUCLEOTIDE SEQUENCE [LARGE SCALE GENOMIC DNA]</scope>
</reference>
<dbReference type="GO" id="GO:0005737">
    <property type="term" value="C:cytoplasm"/>
    <property type="evidence" value="ECO:0007669"/>
    <property type="project" value="UniProtKB-SubCell"/>
</dbReference>
<feature type="binding site" evidence="5">
    <location>
        <begin position="10"/>
        <end position="15"/>
    </location>
    <ligand>
        <name>ATP</name>
        <dbReference type="ChEBI" id="CHEBI:30616"/>
    </ligand>
</feature>
<feature type="region of interest" description="NMP" evidence="5">
    <location>
        <begin position="30"/>
        <end position="59"/>
    </location>
</feature>
<comment type="caution">
    <text evidence="9">The sequence shown here is derived from an EMBL/GenBank/DDBJ whole genome shotgun (WGS) entry which is preliminary data.</text>
</comment>
<feature type="binding site" evidence="5">
    <location>
        <position position="200"/>
    </location>
    <ligand>
        <name>ATP</name>
        <dbReference type="ChEBI" id="CHEBI:30616"/>
    </ligand>
</feature>
<dbReference type="GO" id="GO:0005524">
    <property type="term" value="F:ATP binding"/>
    <property type="evidence" value="ECO:0007669"/>
    <property type="project" value="UniProtKB-UniRule"/>
</dbReference>
<evidence type="ECO:0000313" key="9">
    <source>
        <dbReference type="EMBL" id="VUX46700.1"/>
    </source>
</evidence>
<name>A0A564WE03_9PROT</name>
<feature type="binding site" evidence="5">
    <location>
        <position position="161"/>
    </location>
    <ligand>
        <name>AMP</name>
        <dbReference type="ChEBI" id="CHEBI:456215"/>
    </ligand>
</feature>
<evidence type="ECO:0000256" key="4">
    <source>
        <dbReference type="ARBA" id="ARBA00022777"/>
    </source>
</evidence>
<dbReference type="SUPFAM" id="SSF52540">
    <property type="entry name" value="P-loop containing nucleoside triphosphate hydrolases"/>
    <property type="match status" value="1"/>
</dbReference>
<dbReference type="Pfam" id="PF05191">
    <property type="entry name" value="ADK_lid"/>
    <property type="match status" value="1"/>
</dbReference>
<dbReference type="NCBIfam" id="NF001380">
    <property type="entry name" value="PRK00279.1-2"/>
    <property type="match status" value="1"/>
</dbReference>
<feature type="binding site" evidence="5">
    <location>
        <begin position="57"/>
        <end position="59"/>
    </location>
    <ligand>
        <name>AMP</name>
        <dbReference type="ChEBI" id="CHEBI:456215"/>
    </ligand>
</feature>
<keyword evidence="4 5" id="KW-0418">Kinase</keyword>
<organism evidence="9 10">
    <name type="scientific">Candidatus Defluviicoccus seviourii</name>
    <dbReference type="NCBI Taxonomy" id="2565273"/>
    <lineage>
        <taxon>Bacteria</taxon>
        <taxon>Pseudomonadati</taxon>
        <taxon>Pseudomonadota</taxon>
        <taxon>Alphaproteobacteria</taxon>
        <taxon>Rhodospirillales</taxon>
        <taxon>Rhodospirillaceae</taxon>
        <taxon>Defluviicoccus</taxon>
    </lineage>
</organism>
<dbReference type="InterPro" id="IPR007862">
    <property type="entry name" value="Adenylate_kinase_lid-dom"/>
</dbReference>
<dbReference type="PANTHER" id="PTHR23359">
    <property type="entry name" value="NUCLEOTIDE KINASE"/>
    <property type="match status" value="1"/>
</dbReference>
<keyword evidence="5" id="KW-0862">Zinc</keyword>
<dbReference type="PROSITE" id="PS00113">
    <property type="entry name" value="ADENYLATE_KINASE"/>
    <property type="match status" value="1"/>
</dbReference>
<feature type="binding site" evidence="5">
    <location>
        <position position="92"/>
    </location>
    <ligand>
        <name>AMP</name>
        <dbReference type="ChEBI" id="CHEBI:456215"/>
    </ligand>
</feature>
<dbReference type="GO" id="GO:0008270">
    <property type="term" value="F:zinc ion binding"/>
    <property type="evidence" value="ECO:0007669"/>
    <property type="project" value="UniProtKB-UniRule"/>
</dbReference>
<feature type="binding site" evidence="5">
    <location>
        <position position="36"/>
    </location>
    <ligand>
        <name>AMP</name>
        <dbReference type="ChEBI" id="CHEBI:456215"/>
    </ligand>
</feature>
<feature type="binding site" evidence="5">
    <location>
        <position position="172"/>
    </location>
    <ligand>
        <name>AMP</name>
        <dbReference type="ChEBI" id="CHEBI:456215"/>
    </ligand>
</feature>
<keyword evidence="2 5" id="KW-0545">Nucleotide biosynthesis</keyword>
<feature type="binding site" evidence="5">
    <location>
        <position position="31"/>
    </location>
    <ligand>
        <name>AMP</name>
        <dbReference type="ChEBI" id="CHEBI:456215"/>
    </ligand>
</feature>
<feature type="binding site" evidence="5">
    <location>
        <position position="130"/>
    </location>
    <ligand>
        <name>Zn(2+)</name>
        <dbReference type="ChEBI" id="CHEBI:29105"/>
        <note>structural</note>
    </ligand>
</feature>
<dbReference type="PRINTS" id="PR00094">
    <property type="entry name" value="ADENYLTKNASE"/>
</dbReference>
<dbReference type="NCBIfam" id="NF011105">
    <property type="entry name" value="PRK14532.1"/>
    <property type="match status" value="1"/>
</dbReference>
<dbReference type="Proteomes" id="UP000326641">
    <property type="component" value="Unassembled WGS sequence"/>
</dbReference>
<comment type="pathway">
    <text evidence="5">Purine metabolism; AMP biosynthesis via salvage pathway; AMP from ADP: step 1/1.</text>
</comment>
<feature type="binding site" evidence="5">
    <location>
        <position position="153"/>
    </location>
    <ligand>
        <name>Zn(2+)</name>
        <dbReference type="ChEBI" id="CHEBI:29105"/>
        <note>structural</note>
    </ligand>
</feature>
<accession>A0A564WE03</accession>
<gene>
    <name evidence="5 9" type="primary">adk</name>
    <name evidence="9" type="ORF">DF3PA_270027</name>
</gene>
<dbReference type="InterPro" id="IPR000850">
    <property type="entry name" value="Adenylat/UMP-CMP_kin"/>
</dbReference>
<comment type="subcellular location">
    <subcellularLocation>
        <location evidence="5 7">Cytoplasm</location>
    </subcellularLocation>
</comment>
<dbReference type="InterPro" id="IPR006259">
    <property type="entry name" value="Adenyl_kin_sub"/>
</dbReference>
<evidence type="ECO:0000313" key="10">
    <source>
        <dbReference type="Proteomes" id="UP000326641"/>
    </source>
</evidence>
<comment type="subunit">
    <text evidence="5 7">Monomer.</text>
</comment>
<dbReference type="FunFam" id="3.40.50.300:FF:000106">
    <property type="entry name" value="Adenylate kinase mitochondrial"/>
    <property type="match status" value="1"/>
</dbReference>
<evidence type="ECO:0000259" key="8">
    <source>
        <dbReference type="Pfam" id="PF05191"/>
    </source>
</evidence>
<dbReference type="Pfam" id="PF00406">
    <property type="entry name" value="ADK"/>
    <property type="match status" value="1"/>
</dbReference>
<dbReference type="UniPathway" id="UPA00588">
    <property type="reaction ID" value="UER00649"/>
</dbReference>
<dbReference type="CDD" id="cd01428">
    <property type="entry name" value="ADK"/>
    <property type="match status" value="1"/>
</dbReference>
<feature type="domain" description="Adenylate kinase active site lid" evidence="8">
    <location>
        <begin position="127"/>
        <end position="163"/>
    </location>
</feature>
<keyword evidence="5" id="KW-0963">Cytoplasm</keyword>
<evidence type="ECO:0000256" key="6">
    <source>
        <dbReference type="RuleBase" id="RU003330"/>
    </source>
</evidence>
<dbReference type="InterPro" id="IPR033690">
    <property type="entry name" value="Adenylat_kinase_CS"/>
</dbReference>
<dbReference type="EC" id="2.7.4.3" evidence="5 7"/>